<sequence>MTEDPRGNRTLSWTAARRTALRAQGIGGSRRTEAPDTATSRRALVRTLERTHLLQIDSVSVFARAHHLPVYTRHGRWDPAALDRASRPGRSRLVSESFAHEAAFVTDEVQHLLHFRRRTVSERDWGALREVAVSSPHLFPRIHEALAEIGPAGAAAISRHLGDTERPDGWGWRRTRTQWAVEYLFRTGALDCVGRSAQFERLYVSAASEAGVGEGAGPPADAPTEEESIAALTALALRALGIAEPATVADYFRLPVLRVRPVLEAMVARGEAREVEVAHSAGVRTMLLHPEAPGASPVRGSALVSPFDPLVFHRPRLEALFDLEYRLGIYTPAPRRTIGYYSLLFLHGDVFPALVDLGADRARSVLEVRGAFRPPLPHLPARSRPDQEQMLEALACELELAARWQGLASVEVRTGAGMRELAGPLAAVLARR</sequence>
<dbReference type="EMBL" id="JACHLZ010000001">
    <property type="protein sequence ID" value="MBB5830944.1"/>
    <property type="molecule type" value="Genomic_DNA"/>
</dbReference>
<proteinExistence type="predicted"/>
<dbReference type="AlphaFoldDB" id="A0A841ACP9"/>
<protein>
    <submittedName>
        <fullName evidence="1">Uncharacterized protein YcaQ</fullName>
    </submittedName>
</protein>
<dbReference type="RefSeq" id="WP_184324484.1">
    <property type="nucleotide sequence ID" value="NZ_JACHLZ010000001.1"/>
</dbReference>
<gene>
    <name evidence="1" type="ORF">HNR70_000757</name>
</gene>
<accession>A0A841ACP9</accession>
<evidence type="ECO:0000313" key="1">
    <source>
        <dbReference type="EMBL" id="MBB5830944.1"/>
    </source>
</evidence>
<organism evidence="1 2">
    <name type="scientific">Brachybacterium aquaticum</name>
    <dbReference type="NCBI Taxonomy" id="1432564"/>
    <lineage>
        <taxon>Bacteria</taxon>
        <taxon>Bacillati</taxon>
        <taxon>Actinomycetota</taxon>
        <taxon>Actinomycetes</taxon>
        <taxon>Micrococcales</taxon>
        <taxon>Dermabacteraceae</taxon>
        <taxon>Brachybacterium</taxon>
    </lineage>
</organism>
<name>A0A841ACP9_9MICO</name>
<comment type="caution">
    <text evidence="1">The sequence shown here is derived from an EMBL/GenBank/DDBJ whole genome shotgun (WGS) entry which is preliminary data.</text>
</comment>
<dbReference type="PANTHER" id="PTHR30528">
    <property type="entry name" value="CYTOPLASMIC PROTEIN"/>
    <property type="match status" value="1"/>
</dbReference>
<dbReference type="Pfam" id="PF06224">
    <property type="entry name" value="AlkZ-like"/>
    <property type="match status" value="1"/>
</dbReference>
<dbReference type="InterPro" id="IPR009351">
    <property type="entry name" value="AlkZ-like"/>
</dbReference>
<dbReference type="Proteomes" id="UP000588158">
    <property type="component" value="Unassembled WGS sequence"/>
</dbReference>
<keyword evidence="2" id="KW-1185">Reference proteome</keyword>
<reference evidence="1 2" key="1">
    <citation type="submission" date="2020-08" db="EMBL/GenBank/DDBJ databases">
        <title>Sequencing the genomes of 1000 actinobacteria strains.</title>
        <authorList>
            <person name="Klenk H.-P."/>
        </authorList>
    </citation>
    <scope>NUCLEOTIDE SEQUENCE [LARGE SCALE GENOMIC DNA]</scope>
    <source>
        <strain evidence="1 2">DSM 28796</strain>
    </source>
</reference>
<dbReference type="PANTHER" id="PTHR30528:SF0">
    <property type="entry name" value="CYTOPLASMIC PROTEIN"/>
    <property type="match status" value="1"/>
</dbReference>
<evidence type="ECO:0000313" key="2">
    <source>
        <dbReference type="Proteomes" id="UP000588158"/>
    </source>
</evidence>